<feature type="transmembrane region" description="Helical" evidence="1">
    <location>
        <begin position="300"/>
        <end position="320"/>
    </location>
</feature>
<reference evidence="2 3" key="1">
    <citation type="submission" date="2017-06" db="EMBL/GenBank/DDBJ databases">
        <authorList>
            <person name="Kim H.J."/>
            <person name="Triplett B.A."/>
        </authorList>
    </citation>
    <scope>NUCLEOTIDE SEQUENCE [LARGE SCALE GENOMIC DNA]</scope>
    <source>
        <strain evidence="2 3">DSM 43151</strain>
    </source>
</reference>
<protein>
    <submittedName>
        <fullName evidence="2">Putative ABC transport system permease protein</fullName>
    </submittedName>
</protein>
<dbReference type="EMBL" id="FZNR01000018">
    <property type="protein sequence ID" value="SNS56055.1"/>
    <property type="molecule type" value="Genomic_DNA"/>
</dbReference>
<feature type="transmembrane region" description="Helical" evidence="1">
    <location>
        <begin position="352"/>
        <end position="370"/>
    </location>
</feature>
<keyword evidence="3" id="KW-1185">Reference proteome</keyword>
<evidence type="ECO:0000256" key="1">
    <source>
        <dbReference type="SAM" id="Phobius"/>
    </source>
</evidence>
<name>A0A239FH21_9ACTN</name>
<evidence type="ECO:0000313" key="3">
    <source>
        <dbReference type="Proteomes" id="UP000198415"/>
    </source>
</evidence>
<dbReference type="PANTHER" id="PTHR30572:SF4">
    <property type="entry name" value="ABC TRANSPORTER PERMEASE YTRF"/>
    <property type="match status" value="1"/>
</dbReference>
<feature type="transmembrane region" description="Helical" evidence="1">
    <location>
        <begin position="423"/>
        <end position="441"/>
    </location>
</feature>
<feature type="transmembrane region" description="Helical" evidence="1">
    <location>
        <begin position="798"/>
        <end position="826"/>
    </location>
</feature>
<sequence length="885" mass="90909">MSLSARPVSALLRRVRAFAGQLALLAVLGGLAAFLVSGPARLANGRIDDGLRGDLRKLPASSRDLTFGGVAQSLASGVVNGAGRLETTRRDLPAPLPGLVGGSWYIAETGLSSIVPAGSRPGACPDMATVRWQTGAAEAIRIVAGRAPRSGRVPELLAGQDTARTFGLTVGDRISVGGRWGSVDAVVAGVFTPLVPGDPIWTDQELTPGACPDPREGQRHQAVLLTDWPGAVLVGQGIDDLGHRWRYRLDERRITADQVGALTAAVAQLRRGPPEQTVLRSGLDSTLAGFEGQVRSVRSLLAVVRAGILATVAGLILLAARLMADRRRAEFALVRARGGAVRAVAGRTLREVLTVVPVAVVVGWLAGMLVPGRPDTVEPVLAGAVGLVTALAAPVYAALAARHPAFSGRRGDEAALRPSPRRLTAEGFLVLLAVGGIYLLRRRGLDAGAGVDPYLVAAPVLLALAASVVALRVVPYPLRWAGRLAARARGAIVFLGLSGAGRAPLHSGPLAVLVMAIATGLFTGTVTSTVAAARDRAAGLAVPADAVVAGFRFTPDIAERIMKVPHVRGATAMLLYQGATIRGDTGPSLTQGQAMVVDANAAGLDLPAALTAARPGGDVVPAVVSPRLAEQVGPGGSVEVQGRTYRFTVAAVRANVAGLDTSAREFLVLPQQAMPIPEHQPLLPNRVLVDGDGFDVERVRAAADAGQRDQLEALTGRTVQNDELAVPSTVTTRVAYRAGLEQRGVDGALSVTFAAGMVAAAALALTAVALAVLTGAPSRGRTLSRLRTLGLSPGQGRGLLVVELVPLIVVALLAGGLAGFVLPALIGPALGLSGFTAGVRAGTSLDPRFAGGVLVIAVHAVIGALAVENVANRRLRLGQVLRLGE</sequence>
<feature type="transmembrane region" description="Helical" evidence="1">
    <location>
        <begin position="453"/>
        <end position="474"/>
    </location>
</feature>
<feature type="transmembrane region" description="Helical" evidence="1">
    <location>
        <begin position="849"/>
        <end position="867"/>
    </location>
</feature>
<keyword evidence="1" id="KW-0812">Transmembrane</keyword>
<proteinExistence type="predicted"/>
<keyword evidence="1" id="KW-0472">Membrane</keyword>
<keyword evidence="1" id="KW-1133">Transmembrane helix</keyword>
<dbReference type="OrthoDB" id="3276748at2"/>
<evidence type="ECO:0000313" key="2">
    <source>
        <dbReference type="EMBL" id="SNS56055.1"/>
    </source>
</evidence>
<feature type="transmembrane region" description="Helical" evidence="1">
    <location>
        <begin position="753"/>
        <end position="777"/>
    </location>
</feature>
<dbReference type="Proteomes" id="UP000198415">
    <property type="component" value="Unassembled WGS sequence"/>
</dbReference>
<dbReference type="PANTHER" id="PTHR30572">
    <property type="entry name" value="MEMBRANE COMPONENT OF TRANSPORTER-RELATED"/>
    <property type="match status" value="1"/>
</dbReference>
<dbReference type="GO" id="GO:0005886">
    <property type="term" value="C:plasma membrane"/>
    <property type="evidence" value="ECO:0007669"/>
    <property type="project" value="TreeGrafter"/>
</dbReference>
<dbReference type="AlphaFoldDB" id="A0A239FH21"/>
<dbReference type="InterPro" id="IPR050250">
    <property type="entry name" value="Macrolide_Exporter_MacB"/>
</dbReference>
<organism evidence="2 3">
    <name type="scientific">Actinoplanes regularis</name>
    <dbReference type="NCBI Taxonomy" id="52697"/>
    <lineage>
        <taxon>Bacteria</taxon>
        <taxon>Bacillati</taxon>
        <taxon>Actinomycetota</taxon>
        <taxon>Actinomycetes</taxon>
        <taxon>Micromonosporales</taxon>
        <taxon>Micromonosporaceae</taxon>
        <taxon>Actinoplanes</taxon>
    </lineage>
</organism>
<accession>A0A239FH21</accession>
<gene>
    <name evidence="2" type="ORF">SAMN06264365_11873</name>
</gene>
<feature type="transmembrane region" description="Helical" evidence="1">
    <location>
        <begin position="510"/>
        <end position="533"/>
    </location>
</feature>
<dbReference type="GO" id="GO:0022857">
    <property type="term" value="F:transmembrane transporter activity"/>
    <property type="evidence" value="ECO:0007669"/>
    <property type="project" value="TreeGrafter"/>
</dbReference>
<feature type="transmembrane region" description="Helical" evidence="1">
    <location>
        <begin position="382"/>
        <end position="402"/>
    </location>
</feature>